<protein>
    <submittedName>
        <fullName evidence="9">Multiple resistance and pH regulation protein F</fullName>
    </submittedName>
</protein>
<dbReference type="Pfam" id="PF04066">
    <property type="entry name" value="MrpF_PhaF"/>
    <property type="match status" value="1"/>
</dbReference>
<evidence type="ECO:0000256" key="7">
    <source>
        <dbReference type="ARBA" id="ARBA00023136"/>
    </source>
</evidence>
<dbReference type="GO" id="GO:0015385">
    <property type="term" value="F:sodium:proton antiporter activity"/>
    <property type="evidence" value="ECO:0007669"/>
    <property type="project" value="TreeGrafter"/>
</dbReference>
<name>A0A432WGF0_9GAMM</name>
<feature type="transmembrane region" description="Helical" evidence="8">
    <location>
        <begin position="34"/>
        <end position="53"/>
    </location>
</feature>
<evidence type="ECO:0000256" key="3">
    <source>
        <dbReference type="ARBA" id="ARBA00022448"/>
    </source>
</evidence>
<reference evidence="9 10" key="1">
    <citation type="journal article" date="2011" name="Front. Microbiol.">
        <title>Genomic signatures of strain selection and enhancement in Bacillus atrophaeus var. globigii, a historical biowarfare simulant.</title>
        <authorList>
            <person name="Gibbons H.S."/>
            <person name="Broomall S.M."/>
            <person name="McNew L.A."/>
            <person name="Daligault H."/>
            <person name="Chapman C."/>
            <person name="Bruce D."/>
            <person name="Karavis M."/>
            <person name="Krepps M."/>
            <person name="McGregor P.A."/>
            <person name="Hong C."/>
            <person name="Park K.H."/>
            <person name="Akmal A."/>
            <person name="Feldman A."/>
            <person name="Lin J.S."/>
            <person name="Chang W.E."/>
            <person name="Higgs B.W."/>
            <person name="Demirev P."/>
            <person name="Lindquist J."/>
            <person name="Liem A."/>
            <person name="Fochler E."/>
            <person name="Read T.D."/>
            <person name="Tapia R."/>
            <person name="Johnson S."/>
            <person name="Bishop-Lilly K.A."/>
            <person name="Detter C."/>
            <person name="Han C."/>
            <person name="Sozhamannan S."/>
            <person name="Rosenzweig C.N."/>
            <person name="Skowronski E.W."/>
        </authorList>
    </citation>
    <scope>NUCLEOTIDE SEQUENCE [LARGE SCALE GENOMIC DNA]</scope>
    <source>
        <strain evidence="9 10">GYP-17</strain>
    </source>
</reference>
<keyword evidence="4" id="KW-1003">Cell membrane</keyword>
<dbReference type="PANTHER" id="PTHR34702">
    <property type="entry name" value="NA(+)/H(+) ANTIPORTER SUBUNIT F1"/>
    <property type="match status" value="1"/>
</dbReference>
<evidence type="ECO:0000256" key="1">
    <source>
        <dbReference type="ARBA" id="ARBA00004651"/>
    </source>
</evidence>
<keyword evidence="3" id="KW-0813">Transport</keyword>
<proteinExistence type="inferred from homology"/>
<evidence type="ECO:0000313" key="10">
    <source>
        <dbReference type="Proteomes" id="UP000288405"/>
    </source>
</evidence>
<dbReference type="OrthoDB" id="6170784at2"/>
<evidence type="ECO:0000256" key="4">
    <source>
        <dbReference type="ARBA" id="ARBA00022475"/>
    </source>
</evidence>
<gene>
    <name evidence="9" type="ORF">CWE11_07435</name>
</gene>
<comment type="subcellular location">
    <subcellularLocation>
        <location evidence="1">Cell membrane</location>
        <topology evidence="1">Multi-pass membrane protein</topology>
    </subcellularLocation>
</comment>
<comment type="similarity">
    <text evidence="2">Belongs to the CPA3 antiporters (TC 2.A.63) subunit F family.</text>
</comment>
<dbReference type="Proteomes" id="UP000288405">
    <property type="component" value="Unassembled WGS sequence"/>
</dbReference>
<dbReference type="GO" id="GO:0005886">
    <property type="term" value="C:plasma membrane"/>
    <property type="evidence" value="ECO:0007669"/>
    <property type="project" value="UniProtKB-SubCell"/>
</dbReference>
<accession>A0A432WGF0</accession>
<keyword evidence="10" id="KW-1185">Reference proteome</keyword>
<keyword evidence="7 8" id="KW-0472">Membrane</keyword>
<evidence type="ECO:0000256" key="5">
    <source>
        <dbReference type="ARBA" id="ARBA00022692"/>
    </source>
</evidence>
<dbReference type="RefSeq" id="WP_126776980.1">
    <property type="nucleotide sequence ID" value="NZ_PIPM01000006.1"/>
</dbReference>
<dbReference type="EMBL" id="PIPM01000006">
    <property type="protein sequence ID" value="RUO32854.1"/>
    <property type="molecule type" value="Genomic_DNA"/>
</dbReference>
<evidence type="ECO:0000256" key="6">
    <source>
        <dbReference type="ARBA" id="ARBA00022989"/>
    </source>
</evidence>
<organism evidence="9 10">
    <name type="scientific">Aliidiomarina sanyensis</name>
    <dbReference type="NCBI Taxonomy" id="1249555"/>
    <lineage>
        <taxon>Bacteria</taxon>
        <taxon>Pseudomonadati</taxon>
        <taxon>Pseudomonadota</taxon>
        <taxon>Gammaproteobacteria</taxon>
        <taxon>Alteromonadales</taxon>
        <taxon>Idiomarinaceae</taxon>
        <taxon>Aliidiomarina</taxon>
    </lineage>
</organism>
<dbReference type="PANTHER" id="PTHR34702:SF1">
    <property type="entry name" value="NA(+)_H(+) ANTIPORTER SUBUNIT F"/>
    <property type="match status" value="1"/>
</dbReference>
<evidence type="ECO:0000256" key="2">
    <source>
        <dbReference type="ARBA" id="ARBA00009212"/>
    </source>
</evidence>
<keyword evidence="6 8" id="KW-1133">Transmembrane helix</keyword>
<evidence type="ECO:0000313" key="9">
    <source>
        <dbReference type="EMBL" id="RUO32854.1"/>
    </source>
</evidence>
<feature type="transmembrane region" description="Helical" evidence="8">
    <location>
        <begin position="59"/>
        <end position="78"/>
    </location>
</feature>
<keyword evidence="5 8" id="KW-0812">Transmembrane</keyword>
<feature type="transmembrane region" description="Helical" evidence="8">
    <location>
        <begin position="6"/>
        <end position="25"/>
    </location>
</feature>
<evidence type="ECO:0000256" key="8">
    <source>
        <dbReference type="SAM" id="Phobius"/>
    </source>
</evidence>
<dbReference type="AlphaFoldDB" id="A0A432WGF0"/>
<sequence>MSTFLYITAALLLASLIIGLVRVWLGPQEADRMLSAQLFGTTGVAILLILAIATGQRALIDIAFVLALLAAVATIAFVRRVGRAKPEVDS</sequence>
<comment type="caution">
    <text evidence="9">The sequence shown here is derived from an EMBL/GenBank/DDBJ whole genome shotgun (WGS) entry which is preliminary data.</text>
</comment>
<dbReference type="InterPro" id="IPR007208">
    <property type="entry name" value="MrpF/PhaF-like"/>
</dbReference>